<sequence length="232" mass="25269">MHFVLHAKPLGIALLSFISTASAVASAHDSSHSPVVHSDLHCPTGSSTSFVHNSYTYNAPVHKFTHIAGSFFNITWYGGAIVSSTTGTDKIPGATRSGNLGGTFDETLTAYDTRPDALIFTYHGQYTLNQQPRNPMRYTETTRFESICGGKATYIDIITYVCSDDQIAAYNVWYTLHMSAFQGLAATLGATVLAGDCPSRRQCHAEQEEERDSMSCEEEEESKVDPGYGDMG</sequence>
<feature type="chain" id="PRO_5042039448" evidence="2">
    <location>
        <begin position="24"/>
        <end position="232"/>
    </location>
</feature>
<accession>A0AAD7DV52</accession>
<dbReference type="AlphaFoldDB" id="A0AAD7DV52"/>
<comment type="caution">
    <text evidence="3">The sequence shown here is derived from an EMBL/GenBank/DDBJ whole genome shotgun (WGS) entry which is preliminary data.</text>
</comment>
<dbReference type="InterPro" id="IPR023393">
    <property type="entry name" value="START-like_dom_sf"/>
</dbReference>
<feature type="signal peptide" evidence="2">
    <location>
        <begin position="1"/>
        <end position="23"/>
    </location>
</feature>
<organism evidence="3 4">
    <name type="scientific">Mycena rosella</name>
    <name type="common">Pink bonnet</name>
    <name type="synonym">Agaricus rosellus</name>
    <dbReference type="NCBI Taxonomy" id="1033263"/>
    <lineage>
        <taxon>Eukaryota</taxon>
        <taxon>Fungi</taxon>
        <taxon>Dikarya</taxon>
        <taxon>Basidiomycota</taxon>
        <taxon>Agaricomycotina</taxon>
        <taxon>Agaricomycetes</taxon>
        <taxon>Agaricomycetidae</taxon>
        <taxon>Agaricales</taxon>
        <taxon>Marasmiineae</taxon>
        <taxon>Mycenaceae</taxon>
        <taxon>Mycena</taxon>
    </lineage>
</organism>
<dbReference type="EMBL" id="JARKIE010000024">
    <property type="protein sequence ID" value="KAJ7698974.1"/>
    <property type="molecule type" value="Genomic_DNA"/>
</dbReference>
<proteinExistence type="predicted"/>
<feature type="compositionally biased region" description="Acidic residues" evidence="1">
    <location>
        <begin position="207"/>
        <end position="222"/>
    </location>
</feature>
<protein>
    <submittedName>
        <fullName evidence="3">Uncharacterized protein</fullName>
    </submittedName>
</protein>
<dbReference type="Gene3D" id="3.30.530.20">
    <property type="match status" value="1"/>
</dbReference>
<keyword evidence="4" id="KW-1185">Reference proteome</keyword>
<evidence type="ECO:0000256" key="2">
    <source>
        <dbReference type="SAM" id="SignalP"/>
    </source>
</evidence>
<evidence type="ECO:0000256" key="1">
    <source>
        <dbReference type="SAM" id="MobiDB-lite"/>
    </source>
</evidence>
<gene>
    <name evidence="3" type="ORF">B0H17DRAFT_1129519</name>
</gene>
<reference evidence="3" key="1">
    <citation type="submission" date="2023-03" db="EMBL/GenBank/DDBJ databases">
        <title>Massive genome expansion in bonnet fungi (Mycena s.s.) driven by repeated elements and novel gene families across ecological guilds.</title>
        <authorList>
            <consortium name="Lawrence Berkeley National Laboratory"/>
            <person name="Harder C.B."/>
            <person name="Miyauchi S."/>
            <person name="Viragh M."/>
            <person name="Kuo A."/>
            <person name="Thoen E."/>
            <person name="Andreopoulos B."/>
            <person name="Lu D."/>
            <person name="Skrede I."/>
            <person name="Drula E."/>
            <person name="Henrissat B."/>
            <person name="Morin E."/>
            <person name="Kohler A."/>
            <person name="Barry K."/>
            <person name="LaButti K."/>
            <person name="Morin E."/>
            <person name="Salamov A."/>
            <person name="Lipzen A."/>
            <person name="Mereny Z."/>
            <person name="Hegedus B."/>
            <person name="Baldrian P."/>
            <person name="Stursova M."/>
            <person name="Weitz H."/>
            <person name="Taylor A."/>
            <person name="Grigoriev I.V."/>
            <person name="Nagy L.G."/>
            <person name="Martin F."/>
            <person name="Kauserud H."/>
        </authorList>
    </citation>
    <scope>NUCLEOTIDE SEQUENCE</scope>
    <source>
        <strain evidence="3">CBHHK067</strain>
    </source>
</reference>
<keyword evidence="2" id="KW-0732">Signal</keyword>
<feature type="region of interest" description="Disordered" evidence="1">
    <location>
        <begin position="204"/>
        <end position="232"/>
    </location>
</feature>
<evidence type="ECO:0000313" key="3">
    <source>
        <dbReference type="EMBL" id="KAJ7698974.1"/>
    </source>
</evidence>
<name>A0AAD7DV52_MYCRO</name>
<dbReference type="Proteomes" id="UP001221757">
    <property type="component" value="Unassembled WGS sequence"/>
</dbReference>
<evidence type="ECO:0000313" key="4">
    <source>
        <dbReference type="Proteomes" id="UP001221757"/>
    </source>
</evidence>